<gene>
    <name evidence="1" type="ORF">MEPE_01949</name>
</gene>
<dbReference type="AlphaFoldDB" id="A0AAJ4XLE8"/>
<evidence type="ECO:0000313" key="1">
    <source>
        <dbReference type="EMBL" id="SNX83243.1"/>
    </source>
</evidence>
<protein>
    <submittedName>
        <fullName evidence="1">Uncharacterized protein</fullName>
    </submittedName>
</protein>
<evidence type="ECO:0000313" key="2">
    <source>
        <dbReference type="Proteomes" id="UP001294444"/>
    </source>
</evidence>
<keyword evidence="2" id="KW-1185">Reference proteome</keyword>
<dbReference type="Proteomes" id="UP001294444">
    <property type="component" value="Unassembled WGS sequence"/>
</dbReference>
<comment type="caution">
    <text evidence="1">The sequence shown here is derived from an EMBL/GenBank/DDBJ whole genome shotgun (WGS) entry which is preliminary data.</text>
</comment>
<reference evidence="1" key="1">
    <citation type="submission" date="2023-10" db="EMBL/GenBank/DDBJ databases">
        <authorList>
            <person name="Guldener U."/>
        </authorList>
    </citation>
    <scope>NUCLEOTIDE SEQUENCE</scope>
    <source>
        <strain evidence="1">Mp4</strain>
    </source>
</reference>
<organism evidence="1 2">
    <name type="scientific">Melanopsichium pennsylvanicum</name>
    <dbReference type="NCBI Taxonomy" id="63383"/>
    <lineage>
        <taxon>Eukaryota</taxon>
        <taxon>Fungi</taxon>
        <taxon>Dikarya</taxon>
        <taxon>Basidiomycota</taxon>
        <taxon>Ustilaginomycotina</taxon>
        <taxon>Ustilaginomycetes</taxon>
        <taxon>Ustilaginales</taxon>
        <taxon>Ustilaginaceae</taxon>
        <taxon>Melanopsichium</taxon>
    </lineage>
</organism>
<sequence length="67" mass="7028">MVEALPRSQGVRVVPTASMIVASTALRTSCDATTVSSPAQTDLAINLEMEADQDLISTPSLCVDDFS</sequence>
<proteinExistence type="predicted"/>
<name>A0AAJ4XLE8_9BASI</name>
<dbReference type="EMBL" id="OAPG01000003">
    <property type="protein sequence ID" value="SNX83243.1"/>
    <property type="molecule type" value="Genomic_DNA"/>
</dbReference>
<accession>A0AAJ4XLE8</accession>